<dbReference type="InterPro" id="IPR002104">
    <property type="entry name" value="Integrase_catalytic"/>
</dbReference>
<dbReference type="SUPFAM" id="SSF56349">
    <property type="entry name" value="DNA breaking-rejoining enzymes"/>
    <property type="match status" value="1"/>
</dbReference>
<evidence type="ECO:0000259" key="2">
    <source>
        <dbReference type="PROSITE" id="PS51898"/>
    </source>
</evidence>
<dbReference type="EMBL" id="CP038448">
    <property type="protein sequence ID" value="QJT38276.1"/>
    <property type="molecule type" value="Genomic_DNA"/>
</dbReference>
<dbReference type="Gene3D" id="1.10.443.10">
    <property type="entry name" value="Intergrase catalytic core"/>
    <property type="match status" value="1"/>
</dbReference>
<evidence type="ECO:0000313" key="6">
    <source>
        <dbReference type="Proteomes" id="UP000502657"/>
    </source>
</evidence>
<evidence type="ECO:0000313" key="4">
    <source>
        <dbReference type="EMBL" id="QJT38276.1"/>
    </source>
</evidence>
<keyword evidence="6" id="KW-1185">Reference proteome</keyword>
<evidence type="ECO:0000313" key="3">
    <source>
        <dbReference type="EMBL" id="QJT23988.1"/>
    </source>
</evidence>
<dbReference type="InterPro" id="IPR011010">
    <property type="entry name" value="DNA_brk_join_enz"/>
</dbReference>
<protein>
    <submittedName>
        <fullName evidence="3">Site-specific integrase</fullName>
    </submittedName>
</protein>
<dbReference type="EMBL" id="CP038441">
    <property type="protein sequence ID" value="QJT23988.1"/>
    <property type="molecule type" value="Genomic_DNA"/>
</dbReference>
<accession>A0A6M4ZT61</accession>
<evidence type="ECO:0000256" key="1">
    <source>
        <dbReference type="ARBA" id="ARBA00023172"/>
    </source>
</evidence>
<proteinExistence type="predicted"/>
<feature type="domain" description="Tyr recombinase" evidence="2">
    <location>
        <begin position="192"/>
        <end position="436"/>
    </location>
</feature>
<evidence type="ECO:0000313" key="5">
    <source>
        <dbReference type="Proteomes" id="UP000501427"/>
    </source>
</evidence>
<dbReference type="NCBIfam" id="NF040693">
    <property type="entry name" value="recomb_GmtY"/>
    <property type="match status" value="1"/>
</dbReference>
<keyword evidence="1" id="KW-0233">DNA recombination</keyword>
<reference evidence="5 6" key="1">
    <citation type="submission" date="2019-03" db="EMBL/GenBank/DDBJ databases">
        <title>Novel transposon Tn6433 accelerates the dissemination of tet(E) in Aeromonas from aerobic biofilm under oxytetracycline stress.</title>
        <authorList>
            <person name="Shi Y."/>
            <person name="Tian Z."/>
            <person name="Zhang Y."/>
            <person name="Zhang H."/>
            <person name="Yang M."/>
        </authorList>
    </citation>
    <scope>NUCLEOTIDE SEQUENCE [LARGE SCALE GENOMIC DNA]</scope>
    <source>
        <strain evidence="4 6">R50-22</strain>
        <strain evidence="3 5">T0.1-19</strain>
    </source>
</reference>
<dbReference type="PROSITE" id="PS51898">
    <property type="entry name" value="TYR_RECOMBINASE"/>
    <property type="match status" value="1"/>
</dbReference>
<dbReference type="CDD" id="cd00397">
    <property type="entry name" value="DNA_BRE_C"/>
    <property type="match status" value="1"/>
</dbReference>
<gene>
    <name evidence="3" type="ORF">E4184_22995</name>
    <name evidence="4" type="ORF">E4188_06780</name>
</gene>
<dbReference type="GO" id="GO:0015074">
    <property type="term" value="P:DNA integration"/>
    <property type="evidence" value="ECO:0007669"/>
    <property type="project" value="InterPro"/>
</dbReference>
<dbReference type="RefSeq" id="WP_171269959.1">
    <property type="nucleotide sequence ID" value="NZ_CAWPJG010000001.1"/>
</dbReference>
<organism evidence="3 5">
    <name type="scientific">Aeromonas media</name>
    <dbReference type="NCBI Taxonomy" id="651"/>
    <lineage>
        <taxon>Bacteria</taxon>
        <taxon>Pseudomonadati</taxon>
        <taxon>Pseudomonadota</taxon>
        <taxon>Gammaproteobacteria</taxon>
        <taxon>Aeromonadales</taxon>
        <taxon>Aeromonadaceae</taxon>
        <taxon>Aeromonas</taxon>
    </lineage>
</organism>
<dbReference type="InterPro" id="IPR013762">
    <property type="entry name" value="Integrase-like_cat_sf"/>
</dbReference>
<dbReference type="GO" id="GO:0006310">
    <property type="term" value="P:DNA recombination"/>
    <property type="evidence" value="ECO:0007669"/>
    <property type="project" value="UniProtKB-KW"/>
</dbReference>
<dbReference type="Proteomes" id="UP000502657">
    <property type="component" value="Chromosome"/>
</dbReference>
<name>A0A6M4ZT61_AERME</name>
<dbReference type="AlphaFoldDB" id="A0A6M4ZT61"/>
<dbReference type="GO" id="GO:0003677">
    <property type="term" value="F:DNA binding"/>
    <property type="evidence" value="ECO:0007669"/>
    <property type="project" value="InterPro"/>
</dbReference>
<dbReference type="Proteomes" id="UP000501427">
    <property type="component" value="Chromosome"/>
</dbReference>
<sequence>MAYIKKIYTTYKDCSSQRVLELPAILTEKGILVSHLRYLAWFSHKSESWKERSCFSLILLLRYINACKDITSTTEMLKSFTQSLITGTIDMATMKDSLELYWRPRKINDANVILYHITNYTDFLAEQDDYDANRLNPYRKATSYEERLNWCSYYHKQANVFLNHLSNRIDASEKNKLVRVIGNHLEDKVDYEYATRFPEDQIERLLYLGFEKNGVIDYKSQAITILMNYGGLRKSEIFHIYTSDITLHPVNKNEALVRVYHPEIGSAPVEGYKNRREYLLVNSKYKPRNNYLISERLYAGWKTPLLSSKKGYFEVLFNPPGKAAEFLLVWANYLKYQRVEPPKNNPHPFAFTNSSGAPETIKNFQRLHRNAIEKIGLICTKELGTTEHGHRHAYGFRLREAGLSQVEIQKAMHHKSPLSCLVYIKPTLDEVRDELRRLQ</sequence>